<gene>
    <name evidence="4" type="ORF">Moror_7218</name>
</gene>
<feature type="transmembrane region" description="Helical" evidence="2">
    <location>
        <begin position="174"/>
        <end position="197"/>
    </location>
</feature>
<dbReference type="Proteomes" id="UP000017559">
    <property type="component" value="Unassembled WGS sequence"/>
</dbReference>
<dbReference type="KEGG" id="mrr:Moror_7218"/>
<keyword evidence="2" id="KW-0812">Transmembrane</keyword>
<feature type="region of interest" description="Disordered" evidence="1">
    <location>
        <begin position="619"/>
        <end position="639"/>
    </location>
</feature>
<dbReference type="STRING" id="1381753.V2XAM3"/>
<evidence type="ECO:0000313" key="5">
    <source>
        <dbReference type="Proteomes" id="UP000017559"/>
    </source>
</evidence>
<evidence type="ECO:0000256" key="1">
    <source>
        <dbReference type="SAM" id="MobiDB-lite"/>
    </source>
</evidence>
<feature type="domain" description="DUF6535" evidence="3">
    <location>
        <begin position="18"/>
        <end position="197"/>
    </location>
</feature>
<evidence type="ECO:0000313" key="4">
    <source>
        <dbReference type="EMBL" id="ESK96228.1"/>
    </source>
</evidence>
<name>V2XAM3_MONRO</name>
<dbReference type="HOGENOM" id="CLU_384509_0_0_1"/>
<comment type="caution">
    <text evidence="4">The sequence shown here is derived from an EMBL/GenBank/DDBJ whole genome shotgun (WGS) entry which is preliminary data.</text>
</comment>
<sequence>MSSAKEPPRYDDPSAKIWNVYLAEAEKDDRKLADNWKGDMDALLIFAGLFSASVTAFIIESYKTLIPDNTDTTNQLLERISFQLAAANNASFTLATAMPDITPDFAPSTSSIVCNTLWFLSLGFSLTCALFATLVQQWTRSYRQATSARESPHQRARISAYLYQGLQRFSMRGIVSAIPMLLHISLLLFFAGLVEFLKPVNEIISYLVLITLTISGLIYAIITFLPLFYFDCPYQTPLTSLCWRLLCGLHLIRRINSQGVSIPVYCSQTKARELDATEISSKRDQRDFDAICWAMESLQEDTELEPFVEVIPGVVSGFDYSAKLLLYRLLDHHDTAIRLGYRIPRLLATCAEGQMELERAKRRAVICLSAIWSLTMMALPRQSSLLEAQGDTTPVYLSRESLRFDEQTLRFIKAVNKAISGLGGYCVSTATVVARSMLDMFYDQSMELEEEINNFLRTGQWTEERLALANSTEGRVALNVQKSLGHTVKRIVSLERQLLSADLSVENRQSMTSPLFHMTLDALSQSLQELVTSVALISFEVFEPNENSGNDSHALDAISHIRNFRRVIHRAGYFLILEYISHIIGIGEGTSKLDPQPPLPYEGYNTLRRLYLQLIAAHPDPGQSTTTRPRSSSLSSSMTLYPADLPNSQHFDPTTQNILVNHFAIAIRCPELLDSNHIFEPRSDVEISQLPDSILNLILSLVERVIDDSGCAKKAKMVVERYLDIGIGLEENLDAARKLMDVLGERMKSVE</sequence>
<dbReference type="InterPro" id="IPR045338">
    <property type="entry name" value="DUF6535"/>
</dbReference>
<reference evidence="4 5" key="1">
    <citation type="journal article" date="2014" name="BMC Genomics">
        <title>Genome and secretome analysis of the hemibiotrophic fungal pathogen, Moniliophthora roreri, which causes frosty pod rot disease of cacao: mechanisms of the biotrophic and necrotrophic phases.</title>
        <authorList>
            <person name="Meinhardt L.W."/>
            <person name="Costa G.G.L."/>
            <person name="Thomazella D.P.T."/>
            <person name="Teixeira P.J.P.L."/>
            <person name="Carazzolle M.F."/>
            <person name="Schuster S.C."/>
            <person name="Carlson J.E."/>
            <person name="Guiltinan M.J."/>
            <person name="Mieczkowski P."/>
            <person name="Farmer A."/>
            <person name="Ramaraj T."/>
            <person name="Crozier J."/>
            <person name="Davis R.E."/>
            <person name="Shao J."/>
            <person name="Melnick R.L."/>
            <person name="Pereira G.A.G."/>
            <person name="Bailey B.A."/>
        </authorList>
    </citation>
    <scope>NUCLEOTIDE SEQUENCE [LARGE SCALE GENOMIC DNA]</scope>
    <source>
        <strain evidence="4 5">MCA 2997</strain>
    </source>
</reference>
<feature type="transmembrane region" description="Helical" evidence="2">
    <location>
        <begin position="203"/>
        <end position="230"/>
    </location>
</feature>
<evidence type="ECO:0000256" key="2">
    <source>
        <dbReference type="SAM" id="Phobius"/>
    </source>
</evidence>
<feature type="transmembrane region" description="Helical" evidence="2">
    <location>
        <begin position="40"/>
        <end position="59"/>
    </location>
</feature>
<dbReference type="OrthoDB" id="2995154at2759"/>
<dbReference type="AlphaFoldDB" id="V2XAM3"/>
<protein>
    <recommendedName>
        <fullName evidence="3">DUF6535 domain-containing protein</fullName>
    </recommendedName>
</protein>
<keyword evidence="2" id="KW-0472">Membrane</keyword>
<feature type="compositionally biased region" description="Low complexity" evidence="1">
    <location>
        <begin position="624"/>
        <end position="639"/>
    </location>
</feature>
<keyword evidence="5" id="KW-1185">Reference proteome</keyword>
<dbReference type="Pfam" id="PF20153">
    <property type="entry name" value="DUF6535"/>
    <property type="match status" value="1"/>
</dbReference>
<accession>V2XAM3</accession>
<evidence type="ECO:0000259" key="3">
    <source>
        <dbReference type="Pfam" id="PF20153"/>
    </source>
</evidence>
<organism evidence="4 5">
    <name type="scientific">Moniliophthora roreri (strain MCA 2997)</name>
    <name type="common">Cocoa frosty pod rot fungus</name>
    <name type="synonym">Crinipellis roreri</name>
    <dbReference type="NCBI Taxonomy" id="1381753"/>
    <lineage>
        <taxon>Eukaryota</taxon>
        <taxon>Fungi</taxon>
        <taxon>Dikarya</taxon>
        <taxon>Basidiomycota</taxon>
        <taxon>Agaricomycotina</taxon>
        <taxon>Agaricomycetes</taxon>
        <taxon>Agaricomycetidae</taxon>
        <taxon>Agaricales</taxon>
        <taxon>Marasmiineae</taxon>
        <taxon>Marasmiaceae</taxon>
        <taxon>Moniliophthora</taxon>
    </lineage>
</organism>
<dbReference type="EMBL" id="AWSO01000052">
    <property type="protein sequence ID" value="ESK96228.1"/>
    <property type="molecule type" value="Genomic_DNA"/>
</dbReference>
<proteinExistence type="predicted"/>
<feature type="transmembrane region" description="Helical" evidence="2">
    <location>
        <begin position="117"/>
        <end position="135"/>
    </location>
</feature>
<keyword evidence="2" id="KW-1133">Transmembrane helix</keyword>